<dbReference type="NCBIfam" id="TIGR00128">
    <property type="entry name" value="fabD"/>
    <property type="match status" value="1"/>
</dbReference>
<evidence type="ECO:0000256" key="3">
    <source>
        <dbReference type="ARBA" id="ARBA00022679"/>
    </source>
</evidence>
<gene>
    <name evidence="7" type="ORF">MNBD_GAMMA25-309</name>
</gene>
<evidence type="ECO:0000256" key="5">
    <source>
        <dbReference type="ARBA" id="ARBA00048462"/>
    </source>
</evidence>
<evidence type="ECO:0000256" key="2">
    <source>
        <dbReference type="ARBA" id="ARBA00013258"/>
    </source>
</evidence>
<dbReference type="Gene3D" id="3.30.70.250">
    <property type="entry name" value="Malonyl-CoA ACP transacylase, ACP-binding"/>
    <property type="match status" value="1"/>
</dbReference>
<evidence type="ECO:0000259" key="6">
    <source>
        <dbReference type="SMART" id="SM00827"/>
    </source>
</evidence>
<sequence length="297" mass="32963">MRTTTVFMFPGQGAQYEGMGAELYDKYPECIDMANQILGYDVRKLTSGELEKSLHFTRYTQPALFVVNSLYYRDIVNEMGVPDIVLGHSLGEYNALLAANVIDFKNGLMLVKRRAELMSGAPGGGMSVVMQLDIDTILNIINVDRKQGTVGIANINSEMQIVLSGDVAVLAKLKTKLEDSGAIVMELQVSGAFHSTYMEPVAQEYNKHVKKTDFKNQNIPVISNVTAEPYLDADISEVLIRQLYSTVNWSGSIKYLLDKYEKIDFIEVGPGRVLSGLLRYIKKEWKSRAVTDGIGVG</sequence>
<name>A0A3B1BET3_9ZZZZ</name>
<dbReference type="GO" id="GO:0006633">
    <property type="term" value="P:fatty acid biosynthetic process"/>
    <property type="evidence" value="ECO:0007669"/>
    <property type="project" value="TreeGrafter"/>
</dbReference>
<evidence type="ECO:0000313" key="7">
    <source>
        <dbReference type="EMBL" id="VAX10593.1"/>
    </source>
</evidence>
<keyword evidence="3 7" id="KW-0808">Transferase</keyword>
<dbReference type="PIRSF" id="PIRSF000446">
    <property type="entry name" value="Mct"/>
    <property type="match status" value="1"/>
</dbReference>
<dbReference type="GO" id="GO:0005829">
    <property type="term" value="C:cytosol"/>
    <property type="evidence" value="ECO:0007669"/>
    <property type="project" value="TreeGrafter"/>
</dbReference>
<proteinExistence type="inferred from homology"/>
<dbReference type="InterPro" id="IPR016035">
    <property type="entry name" value="Acyl_Trfase/lysoPLipase"/>
</dbReference>
<dbReference type="InterPro" id="IPR004410">
    <property type="entry name" value="Malonyl_CoA-ACP_transAc_FabD"/>
</dbReference>
<dbReference type="EC" id="2.3.1.39" evidence="2"/>
<dbReference type="EMBL" id="UOFY01000052">
    <property type="protein sequence ID" value="VAX10593.1"/>
    <property type="molecule type" value="Genomic_DNA"/>
</dbReference>
<reference evidence="7" key="1">
    <citation type="submission" date="2018-06" db="EMBL/GenBank/DDBJ databases">
        <authorList>
            <person name="Zhirakovskaya E."/>
        </authorList>
    </citation>
    <scope>NUCLEOTIDE SEQUENCE</scope>
</reference>
<dbReference type="InterPro" id="IPR001227">
    <property type="entry name" value="Ac_transferase_dom_sf"/>
</dbReference>
<dbReference type="GO" id="GO:0004314">
    <property type="term" value="F:[acyl-carrier-protein] S-malonyltransferase activity"/>
    <property type="evidence" value="ECO:0007669"/>
    <property type="project" value="UniProtKB-EC"/>
</dbReference>
<dbReference type="PANTHER" id="PTHR42681">
    <property type="entry name" value="MALONYL-COA-ACYL CARRIER PROTEIN TRANSACYLASE, MITOCHONDRIAL"/>
    <property type="match status" value="1"/>
</dbReference>
<feature type="domain" description="Malonyl-CoA:ACP transacylase (MAT)" evidence="6">
    <location>
        <begin position="8"/>
        <end position="290"/>
    </location>
</feature>
<dbReference type="InterPro" id="IPR014043">
    <property type="entry name" value="Acyl_transferase_dom"/>
</dbReference>
<dbReference type="SUPFAM" id="SSF55048">
    <property type="entry name" value="Probable ACP-binding domain of malonyl-CoA ACP transacylase"/>
    <property type="match status" value="1"/>
</dbReference>
<comment type="similarity">
    <text evidence="1">Belongs to the FabD family.</text>
</comment>
<dbReference type="InterPro" id="IPR050858">
    <property type="entry name" value="Mal-CoA-ACP_Trans/PKS_FabD"/>
</dbReference>
<dbReference type="Pfam" id="PF00698">
    <property type="entry name" value="Acyl_transf_1"/>
    <property type="match status" value="1"/>
</dbReference>
<evidence type="ECO:0000256" key="1">
    <source>
        <dbReference type="ARBA" id="ARBA00008217"/>
    </source>
</evidence>
<dbReference type="InterPro" id="IPR016036">
    <property type="entry name" value="Malonyl_transacylase_ACP-bd"/>
</dbReference>
<dbReference type="PANTHER" id="PTHR42681:SF1">
    <property type="entry name" value="MALONYL-COA-ACYL CARRIER PROTEIN TRANSACYLASE, MITOCHONDRIAL"/>
    <property type="match status" value="1"/>
</dbReference>
<dbReference type="SMART" id="SM00827">
    <property type="entry name" value="PKS_AT"/>
    <property type="match status" value="1"/>
</dbReference>
<accession>A0A3B1BET3</accession>
<dbReference type="AlphaFoldDB" id="A0A3B1BET3"/>
<protein>
    <recommendedName>
        <fullName evidence="2">[acyl-carrier-protein] S-malonyltransferase</fullName>
        <ecNumber evidence="2">2.3.1.39</ecNumber>
    </recommendedName>
</protein>
<dbReference type="Gene3D" id="3.40.366.10">
    <property type="entry name" value="Malonyl-Coenzyme A Acyl Carrier Protein, domain 2"/>
    <property type="match status" value="1"/>
</dbReference>
<keyword evidence="4 7" id="KW-0012">Acyltransferase</keyword>
<dbReference type="InterPro" id="IPR024925">
    <property type="entry name" value="Malonyl_CoA-ACP_transAc"/>
</dbReference>
<evidence type="ECO:0000256" key="4">
    <source>
        <dbReference type="ARBA" id="ARBA00023315"/>
    </source>
</evidence>
<dbReference type="SUPFAM" id="SSF52151">
    <property type="entry name" value="FabD/lysophospholipase-like"/>
    <property type="match status" value="1"/>
</dbReference>
<comment type="catalytic activity">
    <reaction evidence="5">
        <text>holo-[ACP] + malonyl-CoA = malonyl-[ACP] + CoA</text>
        <dbReference type="Rhea" id="RHEA:41792"/>
        <dbReference type="Rhea" id="RHEA-COMP:9623"/>
        <dbReference type="Rhea" id="RHEA-COMP:9685"/>
        <dbReference type="ChEBI" id="CHEBI:57287"/>
        <dbReference type="ChEBI" id="CHEBI:57384"/>
        <dbReference type="ChEBI" id="CHEBI:64479"/>
        <dbReference type="ChEBI" id="CHEBI:78449"/>
        <dbReference type="EC" id="2.3.1.39"/>
    </reaction>
</comment>
<organism evidence="7">
    <name type="scientific">hydrothermal vent metagenome</name>
    <dbReference type="NCBI Taxonomy" id="652676"/>
    <lineage>
        <taxon>unclassified sequences</taxon>
        <taxon>metagenomes</taxon>
        <taxon>ecological metagenomes</taxon>
    </lineage>
</organism>